<reference evidence="2" key="1">
    <citation type="journal article" date="2021" name="PeerJ">
        <title>Extensive microbial diversity within the chicken gut microbiome revealed by metagenomics and culture.</title>
        <authorList>
            <person name="Gilroy R."/>
            <person name="Ravi A."/>
            <person name="Getino M."/>
            <person name="Pursley I."/>
            <person name="Horton D.L."/>
            <person name="Alikhan N.F."/>
            <person name="Baker D."/>
            <person name="Gharbi K."/>
            <person name="Hall N."/>
            <person name="Watson M."/>
            <person name="Adriaenssens E.M."/>
            <person name="Foster-Nyarko E."/>
            <person name="Jarju S."/>
            <person name="Secka A."/>
            <person name="Antonio M."/>
            <person name="Oren A."/>
            <person name="Chaudhuri R.R."/>
            <person name="La Ragione R."/>
            <person name="Hildebrand F."/>
            <person name="Pallen M.J."/>
        </authorList>
    </citation>
    <scope>NUCLEOTIDE SEQUENCE</scope>
    <source>
        <strain evidence="2">CHK179-28034</strain>
    </source>
</reference>
<evidence type="ECO:0000313" key="2">
    <source>
        <dbReference type="EMBL" id="HIZ40622.1"/>
    </source>
</evidence>
<name>A0A9D2ENQ1_9FIRM</name>
<evidence type="ECO:0008006" key="4">
    <source>
        <dbReference type="Google" id="ProtNLM"/>
    </source>
</evidence>
<keyword evidence="1" id="KW-0732">Signal</keyword>
<feature type="signal peptide" evidence="1">
    <location>
        <begin position="1"/>
        <end position="27"/>
    </location>
</feature>
<feature type="chain" id="PRO_5038571028" description="Internalin-J" evidence="1">
    <location>
        <begin position="28"/>
        <end position="400"/>
    </location>
</feature>
<organism evidence="2 3">
    <name type="scientific">Candidatus Anaerobutyricum stercoris</name>
    <dbReference type="NCBI Taxonomy" id="2838457"/>
    <lineage>
        <taxon>Bacteria</taxon>
        <taxon>Bacillati</taxon>
        <taxon>Bacillota</taxon>
        <taxon>Clostridia</taxon>
        <taxon>Lachnospirales</taxon>
        <taxon>Lachnospiraceae</taxon>
        <taxon>Anaerobutyricum</taxon>
    </lineage>
</organism>
<reference evidence="2" key="2">
    <citation type="submission" date="2021-04" db="EMBL/GenBank/DDBJ databases">
        <authorList>
            <person name="Gilroy R."/>
        </authorList>
    </citation>
    <scope>NUCLEOTIDE SEQUENCE</scope>
    <source>
        <strain evidence="2">CHK179-28034</strain>
    </source>
</reference>
<dbReference type="PANTHER" id="PTHR46433:SF3">
    <property type="entry name" value="RAB GTPASE DOMAIN-CONTAINING PROTEIN"/>
    <property type="match status" value="1"/>
</dbReference>
<comment type="caution">
    <text evidence="2">The sequence shown here is derived from an EMBL/GenBank/DDBJ whole genome shotgun (WGS) entry which is preliminary data.</text>
</comment>
<dbReference type="SUPFAM" id="SSF52058">
    <property type="entry name" value="L domain-like"/>
    <property type="match status" value="1"/>
</dbReference>
<dbReference type="InterPro" id="IPR032675">
    <property type="entry name" value="LRR_dom_sf"/>
</dbReference>
<proteinExistence type="predicted"/>
<evidence type="ECO:0000256" key="1">
    <source>
        <dbReference type="SAM" id="SignalP"/>
    </source>
</evidence>
<dbReference type="PANTHER" id="PTHR46433">
    <property type="entry name" value="ANK_REP_REGION DOMAIN-CONTAINING PROTEIN-RELATED"/>
    <property type="match status" value="1"/>
</dbReference>
<sequence>MKKHLKTFIFTALACTLLLGAGISAEAAEKVSKVAINDENFAWAVKEYADQADTNKDGFLSKKEASKITSVEFNSPYNIDSLKGIEYFTEIKDFTYQAYDASGDYGRHKIYENSTVEEIDLSGFKKLNTVYIQSSTPYLQTINLKNCTNLKELDITGQVEDGNVDKLNIKGCSNLQKLTLSYINIKTLKLTDMNKLADVYILAKHMETLNIKRCPAIRSLCVDSDRLISFKQKDTDKLEDLSILSKSLKTVNLRKNHSLKKLYLYMPELTSLNVKNNKRLEKLTLFNTNVSSLDLRNNKNLIKVHCRQTPALKELRLEKCTKLKNLRIEDTGLSRLNVKKNRNLLRLRCENTPISKLNLKNNTKLRSLRCKGTKISKLDLSNTSIINVSHDDGVSVIYPE</sequence>
<gene>
    <name evidence="2" type="ORF">H9968_12030</name>
</gene>
<dbReference type="AlphaFoldDB" id="A0A9D2ENQ1"/>
<dbReference type="Proteomes" id="UP000824049">
    <property type="component" value="Unassembled WGS sequence"/>
</dbReference>
<dbReference type="Gene3D" id="3.80.10.10">
    <property type="entry name" value="Ribonuclease Inhibitor"/>
    <property type="match status" value="2"/>
</dbReference>
<accession>A0A9D2ENQ1</accession>
<dbReference type="EMBL" id="DXBR01000109">
    <property type="protein sequence ID" value="HIZ40622.1"/>
    <property type="molecule type" value="Genomic_DNA"/>
</dbReference>
<evidence type="ECO:0000313" key="3">
    <source>
        <dbReference type="Proteomes" id="UP000824049"/>
    </source>
</evidence>
<protein>
    <recommendedName>
        <fullName evidence="4">Internalin-J</fullName>
    </recommendedName>
</protein>